<keyword evidence="5 16" id="KW-0812">Transmembrane</keyword>
<dbReference type="GO" id="GO:0046718">
    <property type="term" value="P:symbiont entry into host cell"/>
    <property type="evidence" value="ECO:0007669"/>
    <property type="project" value="UniProtKB-KW"/>
</dbReference>
<reference evidence="17" key="1">
    <citation type="journal article" date="2018" name="Nature">
        <title>The evolutionary history of vertebrate RNA viruses.</title>
        <authorList>
            <person name="Shi M."/>
            <person name="Lin X.D."/>
            <person name="Chen X."/>
            <person name="Tian J.H."/>
            <person name="Chen L.J."/>
            <person name="Li K."/>
            <person name="Wang W."/>
            <person name="Eden J.S."/>
            <person name="Shen J.J."/>
            <person name="Liu L."/>
            <person name="Holmes E.C."/>
            <person name="Zhang Y.Z."/>
        </authorList>
    </citation>
    <scope>NUCLEOTIDE SEQUENCE [LARGE SCALE GENOMIC DNA]</scope>
    <source>
        <strain evidence="18">XDLYMC44951</strain>
        <strain evidence="17">XYHYC179963</strain>
    </source>
</reference>
<evidence type="ECO:0000256" key="11">
    <source>
        <dbReference type="ARBA" id="ARBA00022989"/>
    </source>
</evidence>
<evidence type="ECO:0000256" key="8">
    <source>
        <dbReference type="ARBA" id="ARBA00022870"/>
    </source>
</evidence>
<feature type="transmembrane region" description="Helical" evidence="16">
    <location>
        <begin position="37"/>
        <end position="59"/>
    </location>
</feature>
<accession>A0A2P1GN25</accession>
<dbReference type="EMBL" id="MG600061">
    <property type="protein sequence ID" value="AVM87390.1"/>
    <property type="molecule type" value="Viral_cRNA"/>
</dbReference>
<comment type="subcellular location">
    <subcellularLocation>
        <location evidence="2">Host membrane</location>
        <topology evidence="2">Single-pass type II membrane protein</topology>
    </subcellularLocation>
    <subcellularLocation>
        <location evidence="1">Virion membrane</location>
        <topology evidence="1">Single-pass type II membrane protein</topology>
    </subcellularLocation>
</comment>
<evidence type="ECO:0000256" key="6">
    <source>
        <dbReference type="ARBA" id="ARBA00022804"/>
    </source>
</evidence>
<dbReference type="SUPFAM" id="SSF50939">
    <property type="entry name" value="Sialidases"/>
    <property type="match status" value="1"/>
</dbReference>
<comment type="similarity">
    <text evidence="15">Belongs to the paramyxoviruses hemagglutinin-neuraminidase family.</text>
</comment>
<evidence type="ECO:0000256" key="10">
    <source>
        <dbReference type="ARBA" id="ARBA00022968"/>
    </source>
</evidence>
<dbReference type="InterPro" id="IPR036278">
    <property type="entry name" value="Sialidase_sf"/>
</dbReference>
<dbReference type="InterPro" id="IPR000665">
    <property type="entry name" value="Hemagglutn/HN"/>
</dbReference>
<proteinExistence type="inferred from homology"/>
<evidence type="ECO:0000256" key="5">
    <source>
        <dbReference type="ARBA" id="ARBA00022692"/>
    </source>
</evidence>
<dbReference type="EMBL" id="MG600058">
    <property type="protein sequence ID" value="AVM87368.1"/>
    <property type="molecule type" value="Viral_cRNA"/>
</dbReference>
<keyword evidence="11 16" id="KW-1133">Transmembrane helix</keyword>
<name>A0A2P1GN25_9MONO</name>
<evidence type="ECO:0000256" key="13">
    <source>
        <dbReference type="ARBA" id="ARBA00023180"/>
    </source>
</evidence>
<evidence type="ECO:0000256" key="3">
    <source>
        <dbReference type="ARBA" id="ARBA00022546"/>
    </source>
</evidence>
<dbReference type="KEGG" id="vg:80527881"/>
<sequence>MKRVLDWVHQKMARKGLDPINPTIKVGRDGTEVDQGLAIYIARVTVSILAIILLTVLLVTPTVTGLFQVFDSSASEQSHPIMDLLNDEVLPPLRNTHALLEEDTAPRVRSIQTAVELRIPGDLKSATQQILHAIKDTCVGGDGGGTGPAPSCPPEGVLPQHHSAFKPIDPDSFTPCATGKPTFSGSPAASSSIGSFPWISSGTQDTPKISMTMSSSYLGFYATDTYITTGQNKRSVSVIGLGRLTVTEDGRSSAVVTEAEPIHHSSLIGYQSTGTGITGTVSFFRTTGSEDTADAQDVGIRSHTLLVMRRNRKLDTYVYEGGEIQGGDMYMMASPLSGQGTMVGDEMVLLGYAVPVTNYAGPVWCPNTFCNTQTMEACKNASGTIRFPGSSTGLAVVMVRYMIQDLDKDGFKPKITIHMLNREQWPIPGPYHLTSGTKGLFISVYSWGWYGHPVSGEINRATWDMRSIRLVYALLWPDLPETEGKCYTNLANPCPRACTIGSTRIGSGIPLTFTGQLSAWLTISADGGATRLKPEVAVSYSDPSYHDLVERTYPYTTAATFTAVEGSITCFMVSGLPQCITLIEGDSSAYATNLQTYNLWSLPIDCPSTRNLTLTTNTTSP</sequence>
<dbReference type="RefSeq" id="YP_010790485.1">
    <property type="nucleotide sequence ID" value="NC_075439.1"/>
</dbReference>
<keyword evidence="7" id="KW-0946">Virion</keyword>
<organism evidence="17">
    <name type="scientific">Wenling triplecross lizardfish paramyxovirus</name>
    <dbReference type="NCBI Taxonomy" id="2116451"/>
    <lineage>
        <taxon>Viruses</taxon>
        <taxon>Riboviria</taxon>
        <taxon>Orthornavirae</taxon>
        <taxon>Negarnaviricota</taxon>
        <taxon>Haploviricotina</taxon>
        <taxon>Monjiviricetes</taxon>
        <taxon>Mononegavirales</taxon>
        <taxon>Paramyxoviridae</taxon>
        <taxon>Metaparamyxovirinae</taxon>
        <taxon>Synodonvirus</taxon>
        <taxon>Synodonvirus synodi</taxon>
    </lineage>
</organism>
<evidence type="ECO:0000256" key="1">
    <source>
        <dbReference type="ARBA" id="ARBA00004208"/>
    </source>
</evidence>
<keyword evidence="13" id="KW-0325">Glycoprotein</keyword>
<keyword evidence="10" id="KW-0735">Signal-anchor</keyword>
<dbReference type="Gene3D" id="2.120.10.10">
    <property type="match status" value="1"/>
</dbReference>
<keyword evidence="6" id="KW-1161">Viral attachment to host cell</keyword>
<evidence type="ECO:0000313" key="17">
    <source>
        <dbReference type="EMBL" id="AVM87368.1"/>
    </source>
</evidence>
<dbReference type="Pfam" id="PF00423">
    <property type="entry name" value="HN"/>
    <property type="match status" value="1"/>
</dbReference>
<keyword evidence="3 15" id="KW-0348">Hemagglutinin</keyword>
<keyword evidence="4" id="KW-0945">Host-virus interaction</keyword>
<evidence type="ECO:0000313" key="19">
    <source>
        <dbReference type="Proteomes" id="UP000297175"/>
    </source>
</evidence>
<evidence type="ECO:0000256" key="2">
    <source>
        <dbReference type="ARBA" id="ARBA00004597"/>
    </source>
</evidence>
<evidence type="ECO:0000256" key="12">
    <source>
        <dbReference type="ARBA" id="ARBA00023136"/>
    </source>
</evidence>
<dbReference type="GO" id="GO:0046789">
    <property type="term" value="F:host cell surface receptor binding"/>
    <property type="evidence" value="ECO:0007669"/>
    <property type="project" value="InterPro"/>
</dbReference>
<dbReference type="Proteomes" id="UP000297175">
    <property type="component" value="Segment"/>
</dbReference>
<evidence type="ECO:0000256" key="14">
    <source>
        <dbReference type="ARBA" id="ARBA00023296"/>
    </source>
</evidence>
<keyword evidence="19" id="KW-1185">Reference proteome</keyword>
<keyword evidence="12 16" id="KW-0472">Membrane</keyword>
<dbReference type="GO" id="GO:0019062">
    <property type="term" value="P:virion attachment to host cell"/>
    <property type="evidence" value="ECO:0007669"/>
    <property type="project" value="UniProtKB-KW"/>
</dbReference>
<dbReference type="GO" id="GO:0055036">
    <property type="term" value="C:virion membrane"/>
    <property type="evidence" value="ECO:0007669"/>
    <property type="project" value="UniProtKB-SubCell"/>
</dbReference>
<protein>
    <submittedName>
        <fullName evidence="17">Hemagglutinin-neuraminidase</fullName>
    </submittedName>
</protein>
<dbReference type="GO" id="GO:0019031">
    <property type="term" value="C:viral envelope"/>
    <property type="evidence" value="ECO:0007669"/>
    <property type="project" value="UniProtKB-KW"/>
</dbReference>
<evidence type="ECO:0000256" key="7">
    <source>
        <dbReference type="ARBA" id="ARBA00022844"/>
    </source>
</evidence>
<evidence type="ECO:0000256" key="16">
    <source>
        <dbReference type="SAM" id="Phobius"/>
    </source>
</evidence>
<evidence type="ECO:0000256" key="15">
    <source>
        <dbReference type="RuleBase" id="RU004216"/>
    </source>
</evidence>
<dbReference type="GO" id="GO:0033644">
    <property type="term" value="C:host cell membrane"/>
    <property type="evidence" value="ECO:0007669"/>
    <property type="project" value="UniProtKB-SubCell"/>
</dbReference>
<evidence type="ECO:0000256" key="9">
    <source>
        <dbReference type="ARBA" id="ARBA00022879"/>
    </source>
</evidence>
<dbReference type="GeneID" id="80527881"/>
<keyword evidence="8" id="KW-1043">Host membrane</keyword>
<keyword evidence="9 15" id="KW-0261">Viral envelope protein</keyword>
<evidence type="ECO:0000256" key="4">
    <source>
        <dbReference type="ARBA" id="ARBA00022581"/>
    </source>
</evidence>
<evidence type="ECO:0000313" key="18">
    <source>
        <dbReference type="EMBL" id="AVM87390.1"/>
    </source>
</evidence>
<keyword evidence="14" id="KW-1160">Virus entry into host cell</keyword>